<accession>A0A0F9EZE0</accession>
<name>A0A0F9EZE0_9ZZZZ</name>
<evidence type="ECO:0000256" key="3">
    <source>
        <dbReference type="SAM" id="Phobius"/>
    </source>
</evidence>
<dbReference type="EMBL" id="LAZR01032630">
    <property type="protein sequence ID" value="KKL50355.1"/>
    <property type="molecule type" value="Genomic_DNA"/>
</dbReference>
<comment type="caution">
    <text evidence="4">The sequence shown here is derived from an EMBL/GenBank/DDBJ whole genome shotgun (WGS) entry which is preliminary data.</text>
</comment>
<dbReference type="PANTHER" id="PTHR30563">
    <property type="entry name" value="DNA RECOMBINATION PROTEIN RMUC"/>
    <property type="match status" value="1"/>
</dbReference>
<evidence type="ECO:0008006" key="5">
    <source>
        <dbReference type="Google" id="ProtNLM"/>
    </source>
</evidence>
<dbReference type="GO" id="GO:0006310">
    <property type="term" value="P:DNA recombination"/>
    <property type="evidence" value="ECO:0007669"/>
    <property type="project" value="UniProtKB-KW"/>
</dbReference>
<keyword evidence="3" id="KW-0812">Transmembrane</keyword>
<dbReference type="InterPro" id="IPR003798">
    <property type="entry name" value="DNA_recombination_RmuC"/>
</dbReference>
<feature type="transmembrane region" description="Helical" evidence="3">
    <location>
        <begin position="6"/>
        <end position="25"/>
    </location>
</feature>
<evidence type="ECO:0000256" key="2">
    <source>
        <dbReference type="ARBA" id="ARBA00023172"/>
    </source>
</evidence>
<keyword evidence="1" id="KW-0175">Coiled coil</keyword>
<keyword evidence="2" id="KW-0233">DNA recombination</keyword>
<keyword evidence="3" id="KW-0472">Membrane</keyword>
<protein>
    <recommendedName>
        <fullName evidence="5">DNA recombination protein RmuC</fullName>
    </recommendedName>
</protein>
<dbReference type="PANTHER" id="PTHR30563:SF0">
    <property type="entry name" value="DNA RECOMBINATION PROTEIN RMUC"/>
    <property type="match status" value="1"/>
</dbReference>
<evidence type="ECO:0000256" key="1">
    <source>
        <dbReference type="ARBA" id="ARBA00023054"/>
    </source>
</evidence>
<organism evidence="4">
    <name type="scientific">marine sediment metagenome</name>
    <dbReference type="NCBI Taxonomy" id="412755"/>
    <lineage>
        <taxon>unclassified sequences</taxon>
        <taxon>metagenomes</taxon>
        <taxon>ecological metagenomes</taxon>
    </lineage>
</organism>
<keyword evidence="3" id="KW-1133">Transmembrane helix</keyword>
<dbReference type="AlphaFoldDB" id="A0A0F9EZE0"/>
<dbReference type="Pfam" id="PF02646">
    <property type="entry name" value="RmuC"/>
    <property type="match status" value="1"/>
</dbReference>
<evidence type="ECO:0000313" key="4">
    <source>
        <dbReference type="EMBL" id="KKL50355.1"/>
    </source>
</evidence>
<sequence>MSDSFFILAFFLAFIGWAGAIFLYIKKSRVDDNQSGAIRDLDMKLTSLITNQIKQIRDSQMGASQNLNNQIRLFTKETTHLKESLKQIYKKVEDVSSFQEIFKSPKLRGQWGEASLNFILTQHYPSELWKSQHAFSSGERVDAVLKLPDNKLLPIDSKFSSDNFERMIHSQSEDEKKTYRLRFLKDLKLRVDEISSKYILPSEGTVDFALMYIPAEAIYYEVMFNLREQDLLIMPLKIKLF</sequence>
<proteinExistence type="predicted"/>
<reference evidence="4" key="1">
    <citation type="journal article" date="2015" name="Nature">
        <title>Complex archaea that bridge the gap between prokaryotes and eukaryotes.</title>
        <authorList>
            <person name="Spang A."/>
            <person name="Saw J.H."/>
            <person name="Jorgensen S.L."/>
            <person name="Zaremba-Niedzwiedzka K."/>
            <person name="Martijn J."/>
            <person name="Lind A.E."/>
            <person name="van Eijk R."/>
            <person name="Schleper C."/>
            <person name="Guy L."/>
            <person name="Ettema T.J."/>
        </authorList>
    </citation>
    <scope>NUCLEOTIDE SEQUENCE</scope>
</reference>
<gene>
    <name evidence="4" type="ORF">LCGC14_2306320</name>
</gene>